<feature type="region of interest" description="NMP" evidence="6">
    <location>
        <begin position="30"/>
        <end position="59"/>
    </location>
</feature>
<keyword evidence="2 6" id="KW-0545">Nucleotide biosynthesis</keyword>
<dbReference type="InterPro" id="IPR000850">
    <property type="entry name" value="Adenylat/UMP-CMP_kin"/>
</dbReference>
<comment type="domain">
    <text evidence="6">Consists of three domains, a large central CORE domain and two small peripheral domains, NMPbind and LID, which undergo movements during catalysis. The LID domain closes over the site of phosphoryl transfer upon ATP binding. Assembling and dissambling the active center during each catalytic cycle provides an effective means to prevent ATP hydrolysis. Some bacteria have evolved a zinc-coordinating structure that stabilizes the LID domain.</text>
</comment>
<comment type="caution">
    <text evidence="6">Lacks conserved residue(s) required for the propagation of feature annotation.</text>
</comment>
<evidence type="ECO:0000256" key="1">
    <source>
        <dbReference type="ARBA" id="ARBA00022679"/>
    </source>
</evidence>
<feature type="binding site" evidence="6">
    <location>
        <position position="150"/>
    </location>
    <ligand>
        <name>Zn(2+)</name>
        <dbReference type="ChEBI" id="CHEBI:29105"/>
        <note>structural</note>
    </ligand>
</feature>
<keyword evidence="6" id="KW-0479">Metal-binding</keyword>
<dbReference type="NCBIfam" id="NF011100">
    <property type="entry name" value="PRK14527.1"/>
    <property type="match status" value="1"/>
</dbReference>
<dbReference type="PRINTS" id="PR00094">
    <property type="entry name" value="ADENYLTKNASE"/>
</dbReference>
<dbReference type="NCBIfam" id="NF001381">
    <property type="entry name" value="PRK00279.1-3"/>
    <property type="match status" value="1"/>
</dbReference>
<dbReference type="GO" id="GO:0044209">
    <property type="term" value="P:AMP salvage"/>
    <property type="evidence" value="ECO:0007669"/>
    <property type="project" value="UniProtKB-UniRule"/>
</dbReference>
<feature type="binding site" evidence="6">
    <location>
        <position position="153"/>
    </location>
    <ligand>
        <name>Zn(2+)</name>
        <dbReference type="ChEBI" id="CHEBI:29105"/>
        <note>structural</note>
    </ligand>
</feature>
<feature type="binding site" evidence="6">
    <location>
        <begin position="85"/>
        <end position="88"/>
    </location>
    <ligand>
        <name>AMP</name>
        <dbReference type="ChEBI" id="CHEBI:456215"/>
    </ligand>
</feature>
<keyword evidence="3 6" id="KW-0547">Nucleotide-binding</keyword>
<dbReference type="InterPro" id="IPR033690">
    <property type="entry name" value="Adenylat_kinase_CS"/>
</dbReference>
<feature type="binding site" evidence="6">
    <location>
        <position position="198"/>
    </location>
    <ligand>
        <name>ATP</name>
        <dbReference type="ChEBI" id="CHEBI:30616"/>
    </ligand>
</feature>
<evidence type="ECO:0000256" key="8">
    <source>
        <dbReference type="RuleBase" id="RU003331"/>
    </source>
</evidence>
<keyword evidence="6" id="KW-0963">Cytoplasm</keyword>
<feature type="binding site" evidence="6">
    <location>
        <position position="133"/>
    </location>
    <ligand>
        <name>Zn(2+)</name>
        <dbReference type="ChEBI" id="CHEBI:29105"/>
        <note>structural</note>
    </ligand>
</feature>
<dbReference type="Pfam" id="PF05191">
    <property type="entry name" value="ADK_lid"/>
    <property type="match status" value="1"/>
</dbReference>
<evidence type="ECO:0000313" key="10">
    <source>
        <dbReference type="EMBL" id="PFG75344.1"/>
    </source>
</evidence>
<dbReference type="GO" id="GO:0005524">
    <property type="term" value="F:ATP binding"/>
    <property type="evidence" value="ECO:0007669"/>
    <property type="project" value="UniProtKB-UniRule"/>
</dbReference>
<evidence type="ECO:0000256" key="3">
    <source>
        <dbReference type="ARBA" id="ARBA00022741"/>
    </source>
</evidence>
<evidence type="ECO:0000313" key="11">
    <source>
        <dbReference type="Proteomes" id="UP000223071"/>
    </source>
</evidence>
<dbReference type="Gene3D" id="3.40.50.300">
    <property type="entry name" value="P-loop containing nucleotide triphosphate hydrolases"/>
    <property type="match status" value="1"/>
</dbReference>
<keyword evidence="5 6" id="KW-0067">ATP-binding</keyword>
<dbReference type="NCBIfam" id="TIGR01351">
    <property type="entry name" value="adk"/>
    <property type="match status" value="1"/>
</dbReference>
<dbReference type="NCBIfam" id="NF001380">
    <property type="entry name" value="PRK00279.1-2"/>
    <property type="match status" value="1"/>
</dbReference>
<evidence type="ECO:0000259" key="9">
    <source>
        <dbReference type="Pfam" id="PF05191"/>
    </source>
</evidence>
<feature type="binding site" evidence="6">
    <location>
        <position position="130"/>
    </location>
    <ligand>
        <name>Zn(2+)</name>
        <dbReference type="ChEBI" id="CHEBI:29105"/>
        <note>structural</note>
    </ligand>
</feature>
<dbReference type="CDD" id="cd01428">
    <property type="entry name" value="ADK"/>
    <property type="match status" value="1"/>
</dbReference>
<feature type="binding site" evidence="6">
    <location>
        <position position="36"/>
    </location>
    <ligand>
        <name>AMP</name>
        <dbReference type="ChEBI" id="CHEBI:456215"/>
    </ligand>
</feature>
<feature type="binding site" evidence="6">
    <location>
        <position position="127"/>
    </location>
    <ligand>
        <name>ATP</name>
        <dbReference type="ChEBI" id="CHEBI:30616"/>
    </ligand>
</feature>
<dbReference type="Pfam" id="PF00406">
    <property type="entry name" value="ADK"/>
    <property type="match status" value="1"/>
</dbReference>
<feature type="region of interest" description="LID" evidence="6">
    <location>
        <begin position="126"/>
        <end position="163"/>
    </location>
</feature>
<sequence>MYIVLLGPPGAGKGTQAQRIAAATGLVHISTGDMFREHVRNNTELGQLANQYMSRGELVPDEVTIRMLIERISRDDAKAGAMFDGFPRNIIQAGALDEALAARGAKVDRALLIKVSDEELVARLGGRWICRNCGRLYHERNDPPKKPGICDACGGELYQRDDDRPEVVRARLEKQKPPADLIDYYRRAGVLREIDGERSLDEVTAALLEAIR</sequence>
<name>A0A2A9HH51_TEPT2</name>
<dbReference type="InterPro" id="IPR027417">
    <property type="entry name" value="P-loop_NTPase"/>
</dbReference>
<comment type="subcellular location">
    <subcellularLocation>
        <location evidence="6 8">Cytoplasm</location>
    </subcellularLocation>
</comment>
<feature type="binding site" evidence="6">
    <location>
        <position position="171"/>
    </location>
    <ligand>
        <name>AMP</name>
        <dbReference type="ChEBI" id="CHEBI:456215"/>
    </ligand>
</feature>
<proteinExistence type="inferred from homology"/>
<dbReference type="AlphaFoldDB" id="A0A2A9HH51"/>
<evidence type="ECO:0000256" key="6">
    <source>
        <dbReference type="HAMAP-Rule" id="MF_00235"/>
    </source>
</evidence>
<keyword evidence="1 6" id="KW-0808">Transferase</keyword>
<keyword evidence="4 6" id="KW-0418">Kinase</keyword>
<dbReference type="SUPFAM" id="SSF52540">
    <property type="entry name" value="P-loop containing nucleoside triphosphate hydrolases"/>
    <property type="match status" value="1"/>
</dbReference>
<dbReference type="PROSITE" id="PS00113">
    <property type="entry name" value="ADENYLATE_KINASE"/>
    <property type="match status" value="1"/>
</dbReference>
<dbReference type="UniPathway" id="UPA00588">
    <property type="reaction ID" value="UER00649"/>
</dbReference>
<dbReference type="RefSeq" id="WP_098504663.1">
    <property type="nucleotide sequence ID" value="NZ_PDJQ01000001.1"/>
</dbReference>
<dbReference type="HAMAP" id="MF_00235">
    <property type="entry name" value="Adenylate_kinase_Adk"/>
    <property type="match status" value="1"/>
</dbReference>
<dbReference type="GO" id="GO:0004017">
    <property type="term" value="F:AMP kinase activity"/>
    <property type="evidence" value="ECO:0007669"/>
    <property type="project" value="UniProtKB-UniRule"/>
</dbReference>
<feature type="binding site" evidence="6">
    <location>
        <begin position="57"/>
        <end position="59"/>
    </location>
    <ligand>
        <name>AMP</name>
        <dbReference type="ChEBI" id="CHEBI:456215"/>
    </ligand>
</feature>
<accession>A0A2A9HH51</accession>
<evidence type="ECO:0000256" key="2">
    <source>
        <dbReference type="ARBA" id="ARBA00022727"/>
    </source>
</evidence>
<comment type="catalytic activity">
    <reaction evidence="6 8">
        <text>AMP + ATP = 2 ADP</text>
        <dbReference type="Rhea" id="RHEA:12973"/>
        <dbReference type="ChEBI" id="CHEBI:30616"/>
        <dbReference type="ChEBI" id="CHEBI:456215"/>
        <dbReference type="ChEBI" id="CHEBI:456216"/>
        <dbReference type="EC" id="2.7.4.3"/>
    </reaction>
</comment>
<dbReference type="FunFam" id="3.40.50.300:FF:000106">
    <property type="entry name" value="Adenylate kinase mitochondrial"/>
    <property type="match status" value="1"/>
</dbReference>
<dbReference type="EC" id="2.7.4.3" evidence="6 8"/>
<dbReference type="PANTHER" id="PTHR23359">
    <property type="entry name" value="NUCLEOTIDE KINASE"/>
    <property type="match status" value="1"/>
</dbReference>
<feature type="domain" description="Adenylate kinase active site lid" evidence="9">
    <location>
        <begin position="127"/>
        <end position="162"/>
    </location>
</feature>
<comment type="function">
    <text evidence="6">Catalyzes the reversible transfer of the terminal phosphate group between ATP and AMP. Plays an important role in cellular energy homeostasis and in adenine nucleotide metabolism.</text>
</comment>
<dbReference type="EMBL" id="PDJQ01000001">
    <property type="protein sequence ID" value="PFG75344.1"/>
    <property type="molecule type" value="Genomic_DNA"/>
</dbReference>
<evidence type="ECO:0000256" key="7">
    <source>
        <dbReference type="RuleBase" id="RU003330"/>
    </source>
</evidence>
<evidence type="ECO:0000256" key="5">
    <source>
        <dbReference type="ARBA" id="ARBA00022840"/>
    </source>
</evidence>
<organism evidence="10 11">
    <name type="scientific">Tepidiforma thermophila (strain KCTC 52669 / CGMCC 1.13589 / G233)</name>
    <dbReference type="NCBI Taxonomy" id="2761530"/>
    <lineage>
        <taxon>Bacteria</taxon>
        <taxon>Bacillati</taxon>
        <taxon>Chloroflexota</taxon>
        <taxon>Tepidiformia</taxon>
        <taxon>Tepidiformales</taxon>
        <taxon>Tepidiformaceae</taxon>
        <taxon>Tepidiforma</taxon>
    </lineage>
</organism>
<dbReference type="Proteomes" id="UP000223071">
    <property type="component" value="Unassembled WGS sequence"/>
</dbReference>
<keyword evidence="11" id="KW-1185">Reference proteome</keyword>
<comment type="subunit">
    <text evidence="6 8">Monomer.</text>
</comment>
<dbReference type="GO" id="GO:0008270">
    <property type="term" value="F:zinc ion binding"/>
    <property type="evidence" value="ECO:0007669"/>
    <property type="project" value="UniProtKB-UniRule"/>
</dbReference>
<protein>
    <recommendedName>
        <fullName evidence="6 8">Adenylate kinase</fullName>
        <shortName evidence="6">AK</shortName>
        <ecNumber evidence="6 8">2.7.4.3</ecNumber>
    </recommendedName>
    <alternativeName>
        <fullName evidence="6">ATP-AMP transphosphorylase</fullName>
    </alternativeName>
    <alternativeName>
        <fullName evidence="6">ATP:AMP phosphotransferase</fullName>
    </alternativeName>
    <alternativeName>
        <fullName evidence="6">Adenylate monophosphate kinase</fullName>
    </alternativeName>
</protein>
<keyword evidence="6" id="KW-0862">Zinc</keyword>
<comment type="pathway">
    <text evidence="6">Purine metabolism; AMP biosynthesis via salvage pathway; AMP from ADP: step 1/1.</text>
</comment>
<feature type="binding site" evidence="6">
    <location>
        <position position="92"/>
    </location>
    <ligand>
        <name>AMP</name>
        <dbReference type="ChEBI" id="CHEBI:456215"/>
    </ligand>
</feature>
<dbReference type="InterPro" id="IPR006259">
    <property type="entry name" value="Adenyl_kin_sub"/>
</dbReference>
<dbReference type="InterPro" id="IPR007862">
    <property type="entry name" value="Adenylate_kinase_lid-dom"/>
</dbReference>
<comment type="caution">
    <text evidence="10">The sequence shown here is derived from an EMBL/GenBank/DDBJ whole genome shotgun (WGS) entry which is preliminary data.</text>
</comment>
<dbReference type="GO" id="GO:0005737">
    <property type="term" value="C:cytoplasm"/>
    <property type="evidence" value="ECO:0007669"/>
    <property type="project" value="UniProtKB-SubCell"/>
</dbReference>
<feature type="binding site" evidence="6">
    <location>
        <begin position="10"/>
        <end position="15"/>
    </location>
    <ligand>
        <name>ATP</name>
        <dbReference type="ChEBI" id="CHEBI:30616"/>
    </ligand>
</feature>
<comment type="similarity">
    <text evidence="6 7">Belongs to the adenylate kinase family.</text>
</comment>
<gene>
    <name evidence="6" type="primary">adk</name>
    <name evidence="10" type="ORF">A9A59_2612</name>
</gene>
<feature type="binding site" evidence="6">
    <location>
        <position position="160"/>
    </location>
    <ligand>
        <name>AMP</name>
        <dbReference type="ChEBI" id="CHEBI:456215"/>
    </ligand>
</feature>
<reference evidence="10 11" key="1">
    <citation type="submission" date="2017-09" db="EMBL/GenBank/DDBJ databases">
        <title>Sequencing the genomes of two abundant thermophiles in Great Basin hot springs: Thermocrinis jamiesonii and novel Chloroflexi Thermoflexus hugenholtzii.</title>
        <authorList>
            <person name="Hedlund B."/>
        </authorList>
    </citation>
    <scope>NUCLEOTIDE SEQUENCE [LARGE SCALE GENOMIC DNA]</scope>
    <source>
        <strain evidence="10 11">G233</strain>
    </source>
</reference>
<feature type="binding site" evidence="6">
    <location>
        <position position="31"/>
    </location>
    <ligand>
        <name>AMP</name>
        <dbReference type="ChEBI" id="CHEBI:456215"/>
    </ligand>
</feature>
<evidence type="ECO:0000256" key="4">
    <source>
        <dbReference type="ARBA" id="ARBA00022777"/>
    </source>
</evidence>